<reference evidence="2 3" key="1">
    <citation type="journal article" date="2013" name="Genome Announc.">
        <title>Draft Genome Sequence of the Methanotrophic Gammaproteobacterium Methyloglobulus morosus DSM 22980 Strain KoM1.</title>
        <authorList>
            <person name="Poehlein A."/>
            <person name="Deutzmann J.S."/>
            <person name="Daniel R."/>
            <person name="Simeonova D.D."/>
        </authorList>
    </citation>
    <scope>NUCLEOTIDE SEQUENCE [LARGE SCALE GENOMIC DNA]</scope>
    <source>
        <strain evidence="2 3">KoM1</strain>
    </source>
</reference>
<feature type="chain" id="PRO_5004733673" description="PEP-CTERM system associated protein" evidence="1">
    <location>
        <begin position="20"/>
        <end position="419"/>
    </location>
</feature>
<dbReference type="OrthoDB" id="5572632at2"/>
<evidence type="ECO:0000256" key="1">
    <source>
        <dbReference type="SAM" id="SignalP"/>
    </source>
</evidence>
<dbReference type="EMBL" id="AYLO01000004">
    <property type="protein sequence ID" value="ESS74107.1"/>
    <property type="molecule type" value="Genomic_DNA"/>
</dbReference>
<evidence type="ECO:0000313" key="2">
    <source>
        <dbReference type="EMBL" id="ESS74107.1"/>
    </source>
</evidence>
<dbReference type="SUPFAM" id="SSF56935">
    <property type="entry name" value="Porins"/>
    <property type="match status" value="2"/>
</dbReference>
<name>V5C6Q3_9GAMM</name>
<comment type="caution">
    <text evidence="2">The sequence shown here is derived from an EMBL/GenBank/DDBJ whole genome shotgun (WGS) entry which is preliminary data.</text>
</comment>
<dbReference type="STRING" id="1116472.MGMO_4c00190"/>
<protein>
    <recommendedName>
        <fullName evidence="4">PEP-CTERM system associated protein</fullName>
    </recommendedName>
</protein>
<evidence type="ECO:0000313" key="3">
    <source>
        <dbReference type="Proteomes" id="UP000017842"/>
    </source>
</evidence>
<feature type="signal peptide" evidence="1">
    <location>
        <begin position="1"/>
        <end position="19"/>
    </location>
</feature>
<dbReference type="AlphaFoldDB" id="V5C6Q3"/>
<gene>
    <name evidence="2" type="ORF">MGMO_4c00190</name>
</gene>
<organism evidence="2 3">
    <name type="scientific">Methyloglobulus morosus KoM1</name>
    <dbReference type="NCBI Taxonomy" id="1116472"/>
    <lineage>
        <taxon>Bacteria</taxon>
        <taxon>Pseudomonadati</taxon>
        <taxon>Pseudomonadota</taxon>
        <taxon>Gammaproteobacteria</taxon>
        <taxon>Methylococcales</taxon>
        <taxon>Methylococcaceae</taxon>
        <taxon>Methyloglobulus</taxon>
    </lineage>
</organism>
<sequence length="419" mass="47296">MRKSFLAALTLGIPLTCQAVDYFVDPVFKASQLYATNLFMRQTPIQDNWVSILSPGLNFGLRHETGELNSNFTWNHRFYNNESQLDVDEQQFGLDYQHRYDRLNWGLNGSYNNQASVNTVNDGTVLGVPGDLNQAQVMSKRIGLSPTVTYALDERSALSLSFSYSKVTFDKNSNSFLTDYDYQQVSGTYDYLYTVRDKLNATLSSSRYSSSLQNQLTYNHIAQLGWQHSFNEHLVASVSGGLNYSQVETTQPHCAPELSLVNSPCSPFRFVSASGITSKKNSIGEIFSISIQKSFERGDILLSVSQNQTPTTQGLLTQRQLSIANNFTINEQWTSGLTANYSTYESTAQSSSLSNRSNRSNRTSYMISPHINWKLSNEINLDLSYNYRDQKFKDGNQTSVGNTVQLQFSYQPEINRQVK</sequence>
<keyword evidence="1" id="KW-0732">Signal</keyword>
<keyword evidence="3" id="KW-1185">Reference proteome</keyword>
<evidence type="ECO:0008006" key="4">
    <source>
        <dbReference type="Google" id="ProtNLM"/>
    </source>
</evidence>
<proteinExistence type="predicted"/>
<accession>V5C6Q3</accession>
<dbReference type="RefSeq" id="WP_023492990.1">
    <property type="nucleotide sequence ID" value="NZ_AYLO01000004.1"/>
</dbReference>
<dbReference type="Proteomes" id="UP000017842">
    <property type="component" value="Unassembled WGS sequence"/>
</dbReference>
<dbReference type="eggNOG" id="COG2067">
    <property type="taxonomic scope" value="Bacteria"/>
</dbReference>